<gene>
    <name evidence="2" type="ORF">HNE05_02535</name>
</gene>
<sequence>MEQGSLSDSCYYALTQEERDSLSVIREHYSRKQIFKFDVERALLFIDCSYEAMGKSYRDRINQETKIFGRYDGALDGVFLMIADALRLYDESFCFFDTPKEALNRPSFPRHSPSSGNSAFQTPLAIAA</sequence>
<dbReference type="AlphaFoldDB" id="A0A6M8F4Z0"/>
<evidence type="ECO:0000256" key="1">
    <source>
        <dbReference type="SAM" id="MobiDB-lite"/>
    </source>
</evidence>
<accession>A0A6M8F4Z0</accession>
<reference evidence="2" key="1">
    <citation type="submission" date="2020-07" db="EMBL/GenBank/DDBJ databases">
        <title>Nitrate ammonifying Pseudomonas campi sp. nov. isolated from German agricultural grassland.</title>
        <authorList>
            <person name="Timsy T."/>
            <person name="Ulrich A."/>
            <person name="Spanner T."/>
            <person name="Foesel B."/>
            <person name="Kolb S."/>
            <person name="Horn M.A."/>
            <person name="Behrendt U."/>
        </authorList>
    </citation>
    <scope>NUCLEOTIDE SEQUENCE</scope>
    <source>
        <strain evidence="2">S1-A32-2</strain>
    </source>
</reference>
<organism evidence="2 3">
    <name type="scientific">Aquipseudomonas campi</name>
    <dbReference type="NCBI Taxonomy" id="2731681"/>
    <lineage>
        <taxon>Bacteria</taxon>
        <taxon>Pseudomonadati</taxon>
        <taxon>Pseudomonadota</taxon>
        <taxon>Gammaproteobacteria</taxon>
        <taxon>Pseudomonadales</taxon>
        <taxon>Pseudomonadaceae</taxon>
        <taxon>Aquipseudomonas</taxon>
    </lineage>
</organism>
<dbReference type="RefSeq" id="WP_173203926.1">
    <property type="nucleotide sequence ID" value="NZ_CP053697.2"/>
</dbReference>
<feature type="region of interest" description="Disordered" evidence="1">
    <location>
        <begin position="106"/>
        <end position="128"/>
    </location>
</feature>
<dbReference type="Proteomes" id="UP000501379">
    <property type="component" value="Chromosome"/>
</dbReference>
<name>A0A6M8F4Z0_9GAMM</name>
<dbReference type="KEGG" id="pcam:HNE05_02535"/>
<evidence type="ECO:0000313" key="2">
    <source>
        <dbReference type="EMBL" id="QKE62281.1"/>
    </source>
</evidence>
<protein>
    <submittedName>
        <fullName evidence="2">Uncharacterized protein</fullName>
    </submittedName>
</protein>
<feature type="compositionally biased region" description="Polar residues" evidence="1">
    <location>
        <begin position="112"/>
        <end position="121"/>
    </location>
</feature>
<dbReference type="EMBL" id="CP053697">
    <property type="protein sequence ID" value="QKE62281.1"/>
    <property type="molecule type" value="Genomic_DNA"/>
</dbReference>
<keyword evidence="3" id="KW-1185">Reference proteome</keyword>
<evidence type="ECO:0000313" key="3">
    <source>
        <dbReference type="Proteomes" id="UP000501379"/>
    </source>
</evidence>
<proteinExistence type="predicted"/>